<sequence>MENWNKLRTLWFNKQECHRLVKDDILIFLDLETTGIPLKYNSKKFFYFENARVIEIAYCITNLKGKVLCSNSYLIKGNNITNSHVHGITNSMVLMNGINSITGLEELIKDINEYNVTTLVCHNINFDFNVLCSEFYRHNMLLNAKRFENLKQVCTMENAGYLLKLNKYIKLIDLYNSLFDEKKIQTHRAMDDVRMCMKCFFVLKNKYGNRQHNK</sequence>
<dbReference type="InterPro" id="IPR013520">
    <property type="entry name" value="Ribonucl_H"/>
</dbReference>
<reference evidence="5" key="1">
    <citation type="journal article" date="2020" name="Nature">
        <title>Giant virus diversity and host interactions through global metagenomics.</title>
        <authorList>
            <person name="Schulz F."/>
            <person name="Roux S."/>
            <person name="Paez-Espino D."/>
            <person name="Jungbluth S."/>
            <person name="Walsh D.A."/>
            <person name="Denef V.J."/>
            <person name="McMahon K.D."/>
            <person name="Konstantinidis K.T."/>
            <person name="Eloe-Fadrosh E.A."/>
            <person name="Kyrpides N.C."/>
            <person name="Woyke T."/>
        </authorList>
    </citation>
    <scope>NUCLEOTIDE SEQUENCE</scope>
    <source>
        <strain evidence="5">GVMAG-M-3300025727-45</strain>
    </source>
</reference>
<proteinExistence type="predicted"/>
<evidence type="ECO:0000256" key="1">
    <source>
        <dbReference type="ARBA" id="ARBA00022722"/>
    </source>
</evidence>
<dbReference type="InterPro" id="IPR012337">
    <property type="entry name" value="RNaseH-like_sf"/>
</dbReference>
<dbReference type="Gene3D" id="3.30.420.10">
    <property type="entry name" value="Ribonuclease H-like superfamily/Ribonuclease H"/>
    <property type="match status" value="1"/>
</dbReference>
<dbReference type="SUPFAM" id="SSF53098">
    <property type="entry name" value="Ribonuclease H-like"/>
    <property type="match status" value="1"/>
</dbReference>
<dbReference type="Pfam" id="PF00929">
    <property type="entry name" value="RNase_T"/>
    <property type="match status" value="1"/>
</dbReference>
<dbReference type="EMBL" id="MN740315">
    <property type="protein sequence ID" value="QHT99781.1"/>
    <property type="molecule type" value="Genomic_DNA"/>
</dbReference>
<dbReference type="PANTHER" id="PTHR30231">
    <property type="entry name" value="DNA POLYMERASE III SUBUNIT EPSILON"/>
    <property type="match status" value="1"/>
</dbReference>
<protein>
    <recommendedName>
        <fullName evidence="4">Exonuclease domain-containing protein</fullName>
    </recommendedName>
</protein>
<evidence type="ECO:0000313" key="5">
    <source>
        <dbReference type="EMBL" id="QHT99781.1"/>
    </source>
</evidence>
<dbReference type="PANTHER" id="PTHR30231:SF4">
    <property type="entry name" value="PROTEIN NEN2"/>
    <property type="match status" value="1"/>
</dbReference>
<keyword evidence="2" id="KW-0378">Hydrolase</keyword>
<dbReference type="AlphaFoldDB" id="A0A6C0J2A8"/>
<dbReference type="GO" id="GO:0003676">
    <property type="term" value="F:nucleic acid binding"/>
    <property type="evidence" value="ECO:0007669"/>
    <property type="project" value="InterPro"/>
</dbReference>
<keyword evidence="1" id="KW-0540">Nuclease</keyword>
<dbReference type="InterPro" id="IPR036397">
    <property type="entry name" value="RNaseH_sf"/>
</dbReference>
<evidence type="ECO:0000259" key="4">
    <source>
        <dbReference type="SMART" id="SM00479"/>
    </source>
</evidence>
<dbReference type="CDD" id="cd06127">
    <property type="entry name" value="DEDDh"/>
    <property type="match status" value="1"/>
</dbReference>
<evidence type="ECO:0000256" key="2">
    <source>
        <dbReference type="ARBA" id="ARBA00022801"/>
    </source>
</evidence>
<dbReference type="GO" id="GO:0008408">
    <property type="term" value="F:3'-5' exonuclease activity"/>
    <property type="evidence" value="ECO:0007669"/>
    <property type="project" value="TreeGrafter"/>
</dbReference>
<dbReference type="SMART" id="SM00479">
    <property type="entry name" value="EXOIII"/>
    <property type="match status" value="1"/>
</dbReference>
<organism evidence="5">
    <name type="scientific">viral metagenome</name>
    <dbReference type="NCBI Taxonomy" id="1070528"/>
    <lineage>
        <taxon>unclassified sequences</taxon>
        <taxon>metagenomes</taxon>
        <taxon>organismal metagenomes</taxon>
    </lineage>
</organism>
<name>A0A6C0J2A8_9ZZZZ</name>
<keyword evidence="3" id="KW-0269">Exonuclease</keyword>
<evidence type="ECO:0000256" key="3">
    <source>
        <dbReference type="ARBA" id="ARBA00022839"/>
    </source>
</evidence>
<accession>A0A6C0J2A8</accession>
<feature type="domain" description="Exonuclease" evidence="4">
    <location>
        <begin position="25"/>
        <end position="209"/>
    </location>
</feature>